<dbReference type="Proteomes" id="UP001179952">
    <property type="component" value="Unassembled WGS sequence"/>
</dbReference>
<keyword evidence="2" id="KW-1185">Reference proteome</keyword>
<accession>A0AAV9AST8</accession>
<sequence length="177" mass="19855">MALNGNVHAFARRDYDNKAGHKSSDATFRDGKELDVYLGQIIQQGDLSKGYLVIGGYMPPVNDSYGKKDGSPGHRRGLQGACMEVEFEENARQQEHARQQHKLCIHSSKDLTHYWGVMTNITNRDIHKSCFKLHVINCQSKNVLAHLFRVPNEENEGVVIGDAEEGIFDGVEDDSIK</sequence>
<name>A0AAV9AST8_ACOGR</name>
<proteinExistence type="predicted"/>
<dbReference type="AlphaFoldDB" id="A0AAV9AST8"/>
<dbReference type="EMBL" id="JAUJYN010000007">
    <property type="protein sequence ID" value="KAK1267229.1"/>
    <property type="molecule type" value="Genomic_DNA"/>
</dbReference>
<reference evidence="1" key="2">
    <citation type="submission" date="2023-06" db="EMBL/GenBank/DDBJ databases">
        <authorList>
            <person name="Ma L."/>
            <person name="Liu K.-W."/>
            <person name="Li Z."/>
            <person name="Hsiao Y.-Y."/>
            <person name="Qi Y."/>
            <person name="Fu T."/>
            <person name="Tang G."/>
            <person name="Zhang D."/>
            <person name="Sun W.-H."/>
            <person name="Liu D.-K."/>
            <person name="Li Y."/>
            <person name="Chen G.-Z."/>
            <person name="Liu X.-D."/>
            <person name="Liao X.-Y."/>
            <person name="Jiang Y.-T."/>
            <person name="Yu X."/>
            <person name="Hao Y."/>
            <person name="Huang J."/>
            <person name="Zhao X.-W."/>
            <person name="Ke S."/>
            <person name="Chen Y.-Y."/>
            <person name="Wu W.-L."/>
            <person name="Hsu J.-L."/>
            <person name="Lin Y.-F."/>
            <person name="Huang M.-D."/>
            <person name="Li C.-Y."/>
            <person name="Huang L."/>
            <person name="Wang Z.-W."/>
            <person name="Zhao X."/>
            <person name="Zhong W.-Y."/>
            <person name="Peng D.-H."/>
            <person name="Ahmad S."/>
            <person name="Lan S."/>
            <person name="Zhang J.-S."/>
            <person name="Tsai W.-C."/>
            <person name="Van De Peer Y."/>
            <person name="Liu Z.-J."/>
        </authorList>
    </citation>
    <scope>NUCLEOTIDE SEQUENCE</scope>
    <source>
        <strain evidence="1">SCP</strain>
        <tissue evidence="1">Leaves</tissue>
    </source>
</reference>
<gene>
    <name evidence="1" type="ORF">QJS04_geneDACA000337</name>
</gene>
<reference evidence="1" key="1">
    <citation type="journal article" date="2023" name="Nat. Commun.">
        <title>Diploid and tetraploid genomes of Acorus and the evolution of monocots.</title>
        <authorList>
            <person name="Ma L."/>
            <person name="Liu K.W."/>
            <person name="Li Z."/>
            <person name="Hsiao Y.Y."/>
            <person name="Qi Y."/>
            <person name="Fu T."/>
            <person name="Tang G.D."/>
            <person name="Zhang D."/>
            <person name="Sun W.H."/>
            <person name="Liu D.K."/>
            <person name="Li Y."/>
            <person name="Chen G.Z."/>
            <person name="Liu X.D."/>
            <person name="Liao X.Y."/>
            <person name="Jiang Y.T."/>
            <person name="Yu X."/>
            <person name="Hao Y."/>
            <person name="Huang J."/>
            <person name="Zhao X.W."/>
            <person name="Ke S."/>
            <person name="Chen Y.Y."/>
            <person name="Wu W.L."/>
            <person name="Hsu J.L."/>
            <person name="Lin Y.F."/>
            <person name="Huang M.D."/>
            <person name="Li C.Y."/>
            <person name="Huang L."/>
            <person name="Wang Z.W."/>
            <person name="Zhao X."/>
            <person name="Zhong W.Y."/>
            <person name="Peng D.H."/>
            <person name="Ahmad S."/>
            <person name="Lan S."/>
            <person name="Zhang J.S."/>
            <person name="Tsai W.C."/>
            <person name="Van de Peer Y."/>
            <person name="Liu Z.J."/>
        </authorList>
    </citation>
    <scope>NUCLEOTIDE SEQUENCE</scope>
    <source>
        <strain evidence="1">SCP</strain>
    </source>
</reference>
<organism evidence="1 2">
    <name type="scientific">Acorus gramineus</name>
    <name type="common">Dwarf sweet flag</name>
    <dbReference type="NCBI Taxonomy" id="55184"/>
    <lineage>
        <taxon>Eukaryota</taxon>
        <taxon>Viridiplantae</taxon>
        <taxon>Streptophyta</taxon>
        <taxon>Embryophyta</taxon>
        <taxon>Tracheophyta</taxon>
        <taxon>Spermatophyta</taxon>
        <taxon>Magnoliopsida</taxon>
        <taxon>Liliopsida</taxon>
        <taxon>Acoraceae</taxon>
        <taxon>Acorus</taxon>
    </lineage>
</organism>
<protein>
    <submittedName>
        <fullName evidence="1">Uncharacterized protein</fullName>
    </submittedName>
</protein>
<evidence type="ECO:0000313" key="1">
    <source>
        <dbReference type="EMBL" id="KAK1267229.1"/>
    </source>
</evidence>
<evidence type="ECO:0000313" key="2">
    <source>
        <dbReference type="Proteomes" id="UP001179952"/>
    </source>
</evidence>
<comment type="caution">
    <text evidence="1">The sequence shown here is derived from an EMBL/GenBank/DDBJ whole genome shotgun (WGS) entry which is preliminary data.</text>
</comment>